<dbReference type="InterPro" id="IPR002403">
    <property type="entry name" value="Cyt_P450_E_grp-IV"/>
</dbReference>
<keyword evidence="7 9" id="KW-0503">Monooxygenase</keyword>
<dbReference type="AlphaFoldDB" id="A0A8H3IS23"/>
<dbReference type="GO" id="GO:0020037">
    <property type="term" value="F:heme binding"/>
    <property type="evidence" value="ECO:0007669"/>
    <property type="project" value="InterPro"/>
</dbReference>
<dbReference type="Gene3D" id="1.10.630.10">
    <property type="entry name" value="Cytochrome P450"/>
    <property type="match status" value="1"/>
</dbReference>
<organism evidence="11 12">
    <name type="scientific">Imshaugia aleurites</name>
    <dbReference type="NCBI Taxonomy" id="172621"/>
    <lineage>
        <taxon>Eukaryota</taxon>
        <taxon>Fungi</taxon>
        <taxon>Dikarya</taxon>
        <taxon>Ascomycota</taxon>
        <taxon>Pezizomycotina</taxon>
        <taxon>Lecanoromycetes</taxon>
        <taxon>OSLEUM clade</taxon>
        <taxon>Lecanoromycetidae</taxon>
        <taxon>Lecanorales</taxon>
        <taxon>Lecanorineae</taxon>
        <taxon>Parmeliaceae</taxon>
        <taxon>Imshaugia</taxon>
    </lineage>
</organism>
<evidence type="ECO:0000256" key="3">
    <source>
        <dbReference type="ARBA" id="ARBA00022617"/>
    </source>
</evidence>
<dbReference type="SUPFAM" id="SSF48264">
    <property type="entry name" value="Cytochrome P450"/>
    <property type="match status" value="1"/>
</dbReference>
<comment type="cofactor">
    <cofactor evidence="1 8">
        <name>heme</name>
        <dbReference type="ChEBI" id="CHEBI:30413"/>
    </cofactor>
</comment>
<dbReference type="GO" id="GO:0004497">
    <property type="term" value="F:monooxygenase activity"/>
    <property type="evidence" value="ECO:0007669"/>
    <property type="project" value="UniProtKB-KW"/>
</dbReference>
<dbReference type="CDD" id="cd11041">
    <property type="entry name" value="CYP503A1-like"/>
    <property type="match status" value="1"/>
</dbReference>
<dbReference type="Pfam" id="PF00067">
    <property type="entry name" value="p450"/>
    <property type="match status" value="1"/>
</dbReference>
<proteinExistence type="inferred from homology"/>
<dbReference type="OrthoDB" id="1844152at2759"/>
<feature type="binding site" description="axial binding residue" evidence="8">
    <location>
        <position position="481"/>
    </location>
    <ligand>
        <name>heme</name>
        <dbReference type="ChEBI" id="CHEBI:30413"/>
    </ligand>
    <ligandPart>
        <name>Fe</name>
        <dbReference type="ChEBI" id="CHEBI:18248"/>
    </ligandPart>
</feature>
<comment type="similarity">
    <text evidence="2 9">Belongs to the cytochrome P450 family.</text>
</comment>
<keyword evidence="5 9" id="KW-0560">Oxidoreductase</keyword>
<evidence type="ECO:0000313" key="11">
    <source>
        <dbReference type="EMBL" id="CAF9929483.1"/>
    </source>
</evidence>
<name>A0A8H3IS23_9LECA</name>
<keyword evidence="6 8" id="KW-0408">Iron</keyword>
<feature type="region of interest" description="Disordered" evidence="10">
    <location>
        <begin position="167"/>
        <end position="186"/>
    </location>
</feature>
<dbReference type="PANTHER" id="PTHR46206:SF2">
    <property type="entry name" value="CYTOCHROME P450 MONOOXYGENASE AUSG-RELATED"/>
    <property type="match status" value="1"/>
</dbReference>
<evidence type="ECO:0000256" key="6">
    <source>
        <dbReference type="ARBA" id="ARBA00023004"/>
    </source>
</evidence>
<evidence type="ECO:0000256" key="1">
    <source>
        <dbReference type="ARBA" id="ARBA00001971"/>
    </source>
</evidence>
<keyword evidence="3 8" id="KW-0349">Heme</keyword>
<evidence type="ECO:0000256" key="7">
    <source>
        <dbReference type="ARBA" id="ARBA00023033"/>
    </source>
</evidence>
<protein>
    <recommendedName>
        <fullName evidence="13">Cytochrome P450 monooxygenase</fullName>
    </recommendedName>
</protein>
<dbReference type="GO" id="GO:0005506">
    <property type="term" value="F:iron ion binding"/>
    <property type="evidence" value="ECO:0007669"/>
    <property type="project" value="InterPro"/>
</dbReference>
<evidence type="ECO:0000256" key="9">
    <source>
        <dbReference type="RuleBase" id="RU000461"/>
    </source>
</evidence>
<sequence>MESWLKYGLFSPRAAWLGAALVALLAAGVYLKSKKPTSSSNIPLINPRKFYDLGGIRAKLAFVFGARRLLALGVRTGRPFRLLTDIGEIIVLPARYANEIRNDPRLSFSEVIVQNFHADFPGFEGFRQGTTDAHLSRDVANNQLTHSLARVTEALSEECAAALQDHFPASGGKHSEDNESTSGSVVRFSRADGKSVPEWSEITLREQVLQLVARLSSRVFLGDEGARNEAWLKITTEYTKTAYIAAYLLRLWPPALRPVVHWFLPPCRKLRAQVAEARHILVGIIEARRAAKAAAKAEDRPVPEYNDAIAWFEQDVEKRDSRYDPVVAQLILSQAAIETTTDLLTQTILDIAQHQEVVEPLRQEITQVIREGGWKKSSLYDMKLLDSVLRESQRLKPLAMTSMHRQVLEDVTLSDDVHLPKGSVIGVSGDRMWDPAVHADPDKFDGHRFHRMRHGATTNNQAHLVSTSVDHLAFGHGKHACAGRFFVAHETKIALSHLLLKYDWDIAPSSAGTRPVEFGLVLAADPKARILIRGRKAEIEL</sequence>
<keyword evidence="4 8" id="KW-0479">Metal-binding</keyword>
<dbReference type="InterPro" id="IPR036396">
    <property type="entry name" value="Cyt_P450_sf"/>
</dbReference>
<dbReference type="PROSITE" id="PS00086">
    <property type="entry name" value="CYTOCHROME_P450"/>
    <property type="match status" value="1"/>
</dbReference>
<evidence type="ECO:0000256" key="8">
    <source>
        <dbReference type="PIRSR" id="PIRSR602403-1"/>
    </source>
</evidence>
<dbReference type="Proteomes" id="UP000664534">
    <property type="component" value="Unassembled WGS sequence"/>
</dbReference>
<dbReference type="EMBL" id="CAJPDT010000053">
    <property type="protein sequence ID" value="CAF9929483.1"/>
    <property type="molecule type" value="Genomic_DNA"/>
</dbReference>
<comment type="caution">
    <text evidence="11">The sequence shown here is derived from an EMBL/GenBank/DDBJ whole genome shotgun (WGS) entry which is preliminary data.</text>
</comment>
<evidence type="ECO:0000256" key="10">
    <source>
        <dbReference type="SAM" id="MobiDB-lite"/>
    </source>
</evidence>
<dbReference type="GO" id="GO:0016705">
    <property type="term" value="F:oxidoreductase activity, acting on paired donors, with incorporation or reduction of molecular oxygen"/>
    <property type="evidence" value="ECO:0007669"/>
    <property type="project" value="InterPro"/>
</dbReference>
<gene>
    <name evidence="11" type="ORF">IMSHALPRED_007929</name>
</gene>
<evidence type="ECO:0000256" key="5">
    <source>
        <dbReference type="ARBA" id="ARBA00023002"/>
    </source>
</evidence>
<reference evidence="11" key="1">
    <citation type="submission" date="2021-03" db="EMBL/GenBank/DDBJ databases">
        <authorList>
            <person name="Tagirdzhanova G."/>
        </authorList>
    </citation>
    <scope>NUCLEOTIDE SEQUENCE</scope>
</reference>
<dbReference type="InterPro" id="IPR017972">
    <property type="entry name" value="Cyt_P450_CS"/>
</dbReference>
<evidence type="ECO:0000313" key="12">
    <source>
        <dbReference type="Proteomes" id="UP000664534"/>
    </source>
</evidence>
<evidence type="ECO:0000256" key="2">
    <source>
        <dbReference type="ARBA" id="ARBA00010617"/>
    </source>
</evidence>
<accession>A0A8H3IS23</accession>
<dbReference type="PRINTS" id="PR00465">
    <property type="entry name" value="EP450IV"/>
</dbReference>
<evidence type="ECO:0000256" key="4">
    <source>
        <dbReference type="ARBA" id="ARBA00022723"/>
    </source>
</evidence>
<keyword evidence="12" id="KW-1185">Reference proteome</keyword>
<dbReference type="PANTHER" id="PTHR46206">
    <property type="entry name" value="CYTOCHROME P450"/>
    <property type="match status" value="1"/>
</dbReference>
<dbReference type="InterPro" id="IPR001128">
    <property type="entry name" value="Cyt_P450"/>
</dbReference>
<evidence type="ECO:0008006" key="13">
    <source>
        <dbReference type="Google" id="ProtNLM"/>
    </source>
</evidence>